<proteinExistence type="predicted"/>
<keyword evidence="2" id="KW-0547">Nucleotide-binding</keyword>
<dbReference type="InterPro" id="IPR027417">
    <property type="entry name" value="P-loop_NTPase"/>
</dbReference>
<dbReference type="GO" id="GO:0003676">
    <property type="term" value="F:nucleic acid binding"/>
    <property type="evidence" value="ECO:0007669"/>
    <property type="project" value="InterPro"/>
</dbReference>
<gene>
    <name evidence="2" type="primary">me31B_0</name>
    <name evidence="2" type="ORF">Bhyg_09058</name>
</gene>
<feature type="domain" description="DEAD/DEAH-box helicase" evidence="1">
    <location>
        <begin position="93"/>
        <end position="172"/>
    </location>
</feature>
<sequence>NFNLFIMDRTGRFHLKEGEKHYRVAIFSHDPHKTRTQVYCITALQLIDAANKNIQNFNLFIMNQIGKFHLVEGKKFYLVSILCHDPEKDKVETEAYCVVALKHIDKANKDIQTIVLVPTQTFADELLAICQELAKERKLNHLKIRCGRPEAGKANSKCQMIIGTPTTISTLMKDDSWYLML</sequence>
<dbReference type="SUPFAM" id="SSF52540">
    <property type="entry name" value="P-loop containing nucleoside triphosphate hydrolases"/>
    <property type="match status" value="1"/>
</dbReference>
<accession>A0A9Q0N5U4</accession>
<evidence type="ECO:0000259" key="1">
    <source>
        <dbReference type="Pfam" id="PF00270"/>
    </source>
</evidence>
<keyword evidence="2" id="KW-0347">Helicase</keyword>
<keyword evidence="2" id="KW-0378">Hydrolase</keyword>
<dbReference type="InterPro" id="IPR011545">
    <property type="entry name" value="DEAD/DEAH_box_helicase_dom"/>
</dbReference>
<keyword evidence="3" id="KW-1185">Reference proteome</keyword>
<evidence type="ECO:0000313" key="2">
    <source>
        <dbReference type="EMBL" id="KAJ6644092.1"/>
    </source>
</evidence>
<reference evidence="2" key="1">
    <citation type="submission" date="2022-07" db="EMBL/GenBank/DDBJ databases">
        <authorList>
            <person name="Trinca V."/>
            <person name="Uliana J.V.C."/>
            <person name="Torres T.T."/>
            <person name="Ward R.J."/>
            <person name="Monesi N."/>
        </authorList>
    </citation>
    <scope>NUCLEOTIDE SEQUENCE</scope>
    <source>
        <strain evidence="2">HSMRA1968</strain>
        <tissue evidence="2">Whole embryos</tissue>
    </source>
</reference>
<protein>
    <submittedName>
        <fullName evidence="2">ATP-dependent RNA helicase me31b</fullName>
    </submittedName>
</protein>
<feature type="non-terminal residue" evidence="2">
    <location>
        <position position="1"/>
    </location>
</feature>
<dbReference type="Gene3D" id="3.40.50.300">
    <property type="entry name" value="P-loop containing nucleotide triphosphate hydrolases"/>
    <property type="match status" value="1"/>
</dbReference>
<dbReference type="Proteomes" id="UP001151699">
    <property type="component" value="Chromosome B"/>
</dbReference>
<evidence type="ECO:0000313" key="3">
    <source>
        <dbReference type="Proteomes" id="UP001151699"/>
    </source>
</evidence>
<dbReference type="EMBL" id="WJQU01000002">
    <property type="protein sequence ID" value="KAJ6644092.1"/>
    <property type="molecule type" value="Genomic_DNA"/>
</dbReference>
<keyword evidence="2" id="KW-0067">ATP-binding</keyword>
<dbReference type="GO" id="GO:0005524">
    <property type="term" value="F:ATP binding"/>
    <property type="evidence" value="ECO:0007669"/>
    <property type="project" value="InterPro"/>
</dbReference>
<dbReference type="AlphaFoldDB" id="A0A9Q0N5U4"/>
<name>A0A9Q0N5U4_9DIPT</name>
<dbReference type="GO" id="GO:0004386">
    <property type="term" value="F:helicase activity"/>
    <property type="evidence" value="ECO:0007669"/>
    <property type="project" value="UniProtKB-KW"/>
</dbReference>
<organism evidence="2 3">
    <name type="scientific">Pseudolycoriella hygida</name>
    <dbReference type="NCBI Taxonomy" id="35572"/>
    <lineage>
        <taxon>Eukaryota</taxon>
        <taxon>Metazoa</taxon>
        <taxon>Ecdysozoa</taxon>
        <taxon>Arthropoda</taxon>
        <taxon>Hexapoda</taxon>
        <taxon>Insecta</taxon>
        <taxon>Pterygota</taxon>
        <taxon>Neoptera</taxon>
        <taxon>Endopterygota</taxon>
        <taxon>Diptera</taxon>
        <taxon>Nematocera</taxon>
        <taxon>Sciaroidea</taxon>
        <taxon>Sciaridae</taxon>
        <taxon>Pseudolycoriella</taxon>
    </lineage>
</organism>
<comment type="caution">
    <text evidence="2">The sequence shown here is derived from an EMBL/GenBank/DDBJ whole genome shotgun (WGS) entry which is preliminary data.</text>
</comment>
<dbReference type="Pfam" id="PF00270">
    <property type="entry name" value="DEAD"/>
    <property type="match status" value="1"/>
</dbReference>